<dbReference type="AlphaFoldDB" id="A0A2X3E5A6"/>
<reference evidence="3 4" key="1">
    <citation type="submission" date="2018-06" db="EMBL/GenBank/DDBJ databases">
        <authorList>
            <consortium name="Pathogen Informatics"/>
            <person name="Doyle S."/>
        </authorList>
    </citation>
    <scope>NUCLEOTIDE SEQUENCE [LARGE SCALE GENOMIC DNA]</scope>
    <source>
        <strain evidence="3 4">NCTC9128</strain>
    </source>
</reference>
<dbReference type="EMBL" id="UAWN01000002">
    <property type="protein sequence ID" value="SQC05710.1"/>
    <property type="molecule type" value="Genomic_DNA"/>
</dbReference>
<feature type="domain" description="Multidrug resistance protein MdtA-like C-terminal permuted SH3" evidence="2">
    <location>
        <begin position="2"/>
        <end position="42"/>
    </location>
</feature>
<dbReference type="Gene3D" id="2.40.420.20">
    <property type="match status" value="1"/>
</dbReference>
<evidence type="ECO:0000313" key="4">
    <source>
        <dbReference type="Proteomes" id="UP000251088"/>
    </source>
</evidence>
<dbReference type="Pfam" id="PF25967">
    <property type="entry name" value="RND-MFP_C"/>
    <property type="match status" value="1"/>
</dbReference>
<gene>
    <name evidence="3" type="primary">cusB_1</name>
    <name evidence="3" type="ORF">NCTC9128_00293</name>
</gene>
<dbReference type="InterPro" id="IPR058627">
    <property type="entry name" value="MdtA-like_C"/>
</dbReference>
<accession>A0A2X3E5A6</accession>
<feature type="compositionally biased region" description="Polar residues" evidence="1">
    <location>
        <begin position="66"/>
        <end position="82"/>
    </location>
</feature>
<sequence length="82" mass="8885">MITVDDEGKFVPKQIHVLHESQQQSGIGSGLNEGDTVVVSGLFLIDSEANITGALERMRHPEKTESSMPAMSDQPVNMHSGH</sequence>
<feature type="region of interest" description="Disordered" evidence="1">
    <location>
        <begin position="59"/>
        <end position="82"/>
    </location>
</feature>
<evidence type="ECO:0000313" key="3">
    <source>
        <dbReference type="EMBL" id="SQC05710.1"/>
    </source>
</evidence>
<name>A0A2X3E5A6_KLEPN</name>
<dbReference type="Proteomes" id="UP000251088">
    <property type="component" value="Unassembled WGS sequence"/>
</dbReference>
<proteinExistence type="predicted"/>
<protein>
    <submittedName>
        <fullName evidence="3">Copper/silver efflux system membrane fusion protein CusB</fullName>
    </submittedName>
</protein>
<evidence type="ECO:0000256" key="1">
    <source>
        <dbReference type="SAM" id="MobiDB-lite"/>
    </source>
</evidence>
<organism evidence="3 4">
    <name type="scientific">Klebsiella pneumoniae</name>
    <dbReference type="NCBI Taxonomy" id="573"/>
    <lineage>
        <taxon>Bacteria</taxon>
        <taxon>Pseudomonadati</taxon>
        <taxon>Pseudomonadota</taxon>
        <taxon>Gammaproteobacteria</taxon>
        <taxon>Enterobacterales</taxon>
        <taxon>Enterobacteriaceae</taxon>
        <taxon>Klebsiella/Raoultella group</taxon>
        <taxon>Klebsiella</taxon>
        <taxon>Klebsiella pneumoniae complex</taxon>
    </lineage>
</organism>
<evidence type="ECO:0000259" key="2">
    <source>
        <dbReference type="Pfam" id="PF25967"/>
    </source>
</evidence>